<evidence type="ECO:0000259" key="12">
    <source>
        <dbReference type="Pfam" id="PF03632"/>
    </source>
</evidence>
<dbReference type="Proteomes" id="UP000189513">
    <property type="component" value="Unassembled WGS sequence"/>
</dbReference>
<evidence type="ECO:0000256" key="7">
    <source>
        <dbReference type="ARBA" id="ARBA00022801"/>
    </source>
</evidence>
<comment type="catalytic activity">
    <reaction evidence="1">
        <text>alpha,alpha-trehalose + H2O = alpha-D-glucose + beta-D-glucose</text>
        <dbReference type="Rhea" id="RHEA:32675"/>
        <dbReference type="ChEBI" id="CHEBI:15377"/>
        <dbReference type="ChEBI" id="CHEBI:15903"/>
        <dbReference type="ChEBI" id="CHEBI:16551"/>
        <dbReference type="ChEBI" id="CHEBI:17925"/>
        <dbReference type="EC" id="3.2.1.28"/>
    </reaction>
</comment>
<dbReference type="STRING" id="36022.A0A1V2LE64"/>
<proteinExistence type="inferred from homology"/>
<keyword evidence="15" id="KW-1185">Reference proteome</keyword>
<dbReference type="SUPFAM" id="SSF49785">
    <property type="entry name" value="Galactose-binding domain-like"/>
    <property type="match status" value="1"/>
</dbReference>
<evidence type="ECO:0000256" key="6">
    <source>
        <dbReference type="ARBA" id="ARBA00022764"/>
    </source>
</evidence>
<evidence type="ECO:0000313" key="15">
    <source>
        <dbReference type="Proteomes" id="UP000189513"/>
    </source>
</evidence>
<dbReference type="InterPro" id="IPR005195">
    <property type="entry name" value="Glyco_hydro_65_M"/>
</dbReference>
<comment type="similarity">
    <text evidence="4">Belongs to the glycosyl hydrolase 65 family.</text>
</comment>
<keyword evidence="11" id="KW-1133">Transmembrane helix</keyword>
<dbReference type="GO" id="GO:0015976">
    <property type="term" value="P:carbon utilization"/>
    <property type="evidence" value="ECO:0007669"/>
    <property type="project" value="UniProtKB-ARBA"/>
</dbReference>
<comment type="caution">
    <text evidence="14">The sequence shown here is derived from an EMBL/GenBank/DDBJ whole genome shotgun (WGS) entry which is preliminary data.</text>
</comment>
<evidence type="ECO:0000259" key="13">
    <source>
        <dbReference type="Pfam" id="PF03636"/>
    </source>
</evidence>
<feature type="region of interest" description="Disordered" evidence="10">
    <location>
        <begin position="1"/>
        <end position="38"/>
    </location>
</feature>
<feature type="domain" description="Glycoside hydrolase family 65 N-terminal" evidence="13">
    <location>
        <begin position="125"/>
        <end position="381"/>
    </location>
</feature>
<sequence>MSDATHLRHRDGISRAPKIRSSPLGPGNADGQRSIPPGKTLTTSKLTAMLFLTSLLVPLFLFSYRVVTATTLVRIPYIEPNYDQVSALEGLCTESHQLFKMVSDSQHCFYDTDHHILGNLQFSKNMYSRQPYISNGYIGARLSTIGQGFSYDEVNIHADNQTEEVLLNGWPLYNKRYTGAYVAGFFSLQEKLPSTNFPELYANGYDSVISSLPYWLQLDIEYTDEHGTHLFSPLTVTEDEITGYHQNMSIGNGLVSTQLIWRNTLEVKIESFAHKEVLPLSVMSLSLRPLNGSLNVILRDSLSFNTSQRTTLLDYGADSDGIYMVVRPDNVPYSQAAVYSSCEIQRSGILIDDFSIVSEARFDLLEGHVTTIQKYVGVVSTELDEELRGRELEEAKSVVREAKKLGRQELFDEHDKTWTKQFEDTNIIIPSDDFLTLASRASLFHLLSNTNVQSNKLTSALGTGGLSSDSYGGMVFWDTDLWIVPGILPFAPDVAKAVSNYRNYTHSQAISNARQYDYDGAAYPWVSGRFGNCTSAGPCVDYEYHINVDVALSSWLLYLAGEDETYLRYTTWPLLRDAATFLTQFVEYNETLGKYTTHNLTDPDEYANHVDNGAFTNAGIETTLRVAIRVAKHLEEEVPQRWLDVVGNIYIPVSQDGITLEYSHMNASVKIKQADVVMLTFPLEFYADSDRAIDDLLYYSLKQADVGPAMTFPIFTAASRRLFSYGCSSQSYLQKSALPYIRAPFAQFSEQADDNVLTNGGTHPAFPFLTAHGGFLQAVVYGVLGLKYSTRVNDSTQKIERYLKFDPVRPLALPGGVRVNGIHYLHQRLDISLTDTHGVITHKGTEPINIEVNCRNDYAGNYTLKPNDTLTVPVFEPPLNVPGSVTECHMIANLTQGMPAEVALSAVDGNNYTYWQAFDRSPAKLIIDLGERKRLSHGSVIWGHRPAKVFTVWVSDDSLATRNRALKDLDDVKFVKVIDRMKVEVSEPFEERYLREVRLLPNNETEFEIDRKFRTIHTRLVMLEIEGTIDDDDDRSGATVNEFVLFSKDEEIYDDDKDL</sequence>
<dbReference type="Gene3D" id="1.50.10.10">
    <property type="match status" value="1"/>
</dbReference>
<dbReference type="Gene3D" id="2.60.120.260">
    <property type="entry name" value="Galactose-binding domain-like"/>
    <property type="match status" value="1"/>
</dbReference>
<dbReference type="Pfam" id="PF03632">
    <property type="entry name" value="Glyco_hydro_65m"/>
    <property type="match status" value="1"/>
</dbReference>
<reference evidence="15" key="1">
    <citation type="journal article" date="2017" name="Genome Announc.">
        <title>Genome sequences of Cyberlindnera fabianii 65, Pichia kudriavzevii 129, and Saccharomyces cerevisiae 131 isolated from fermented masau fruits in Zimbabwe.</title>
        <authorList>
            <person name="van Rijswijck I.M.H."/>
            <person name="Derks M.F.L."/>
            <person name="Abee T."/>
            <person name="de Ridder D."/>
            <person name="Smid E.J."/>
        </authorList>
    </citation>
    <scope>NUCLEOTIDE SEQUENCE [LARGE SCALE GENOMIC DNA]</scope>
    <source>
        <strain evidence="15">65</strain>
    </source>
</reference>
<dbReference type="SUPFAM" id="SSF74650">
    <property type="entry name" value="Galactose mutarotase-like"/>
    <property type="match status" value="1"/>
</dbReference>
<dbReference type="InterPro" id="IPR012341">
    <property type="entry name" value="6hp_glycosidase-like_sf"/>
</dbReference>
<keyword evidence="8" id="KW-0735">Signal-anchor</keyword>
<keyword evidence="9" id="KW-0325">Glycoprotein</keyword>
<evidence type="ECO:0000256" key="5">
    <source>
        <dbReference type="ARBA" id="ARBA00012757"/>
    </source>
</evidence>
<dbReference type="GO" id="GO:0030246">
    <property type="term" value="F:carbohydrate binding"/>
    <property type="evidence" value="ECO:0007669"/>
    <property type="project" value="InterPro"/>
</dbReference>
<dbReference type="PANTHER" id="PTHR11051">
    <property type="entry name" value="GLYCOSYL HYDROLASE-RELATED"/>
    <property type="match status" value="1"/>
</dbReference>
<dbReference type="GO" id="GO:0042597">
    <property type="term" value="C:periplasmic space"/>
    <property type="evidence" value="ECO:0007669"/>
    <property type="project" value="UniProtKB-SubCell"/>
</dbReference>
<dbReference type="InterPro" id="IPR008928">
    <property type="entry name" value="6-hairpin_glycosidase_sf"/>
</dbReference>
<evidence type="ECO:0000256" key="10">
    <source>
        <dbReference type="SAM" id="MobiDB-lite"/>
    </source>
</evidence>
<keyword evidence="7" id="KW-0378">Hydrolase</keyword>
<keyword evidence="11" id="KW-0472">Membrane</keyword>
<keyword evidence="6" id="KW-0574">Periplasm</keyword>
<dbReference type="InterPro" id="IPR011013">
    <property type="entry name" value="Gal_mutarotase_sf_dom"/>
</dbReference>
<protein>
    <recommendedName>
        <fullName evidence="5">alpha,alpha-trehalase</fullName>
        <ecNumber evidence="5">3.2.1.28</ecNumber>
    </recommendedName>
</protein>
<dbReference type="Pfam" id="PF03636">
    <property type="entry name" value="Glyco_hydro_65N"/>
    <property type="match status" value="1"/>
</dbReference>
<dbReference type="AlphaFoldDB" id="A0A1V2LE64"/>
<evidence type="ECO:0000256" key="4">
    <source>
        <dbReference type="ARBA" id="ARBA00006768"/>
    </source>
</evidence>
<dbReference type="InterPro" id="IPR005196">
    <property type="entry name" value="Glyco_hydro_65_N"/>
</dbReference>
<evidence type="ECO:0000256" key="8">
    <source>
        <dbReference type="ARBA" id="ARBA00022968"/>
    </source>
</evidence>
<accession>A0A1V2LE64</accession>
<gene>
    <name evidence="14" type="ORF">BON22_0239</name>
</gene>
<evidence type="ECO:0000256" key="2">
    <source>
        <dbReference type="ARBA" id="ARBA00004418"/>
    </source>
</evidence>
<dbReference type="InterPro" id="IPR037018">
    <property type="entry name" value="GH65_N"/>
</dbReference>
<dbReference type="EMBL" id="MPUK01000001">
    <property type="protein sequence ID" value="ONH69371.1"/>
    <property type="molecule type" value="Genomic_DNA"/>
</dbReference>
<dbReference type="GO" id="GO:0005993">
    <property type="term" value="P:trehalose catabolic process"/>
    <property type="evidence" value="ECO:0007669"/>
    <property type="project" value="TreeGrafter"/>
</dbReference>
<dbReference type="EC" id="3.2.1.28" evidence="5"/>
<comment type="subcellular location">
    <subcellularLocation>
        <location evidence="3">Membrane</location>
        <topology evidence="3">Single-pass type II membrane protein</topology>
    </subcellularLocation>
    <subcellularLocation>
        <location evidence="2">Periplasm</location>
    </subcellularLocation>
</comment>
<dbReference type="GO" id="GO:0009277">
    <property type="term" value="C:fungal-type cell wall"/>
    <property type="evidence" value="ECO:0007669"/>
    <property type="project" value="TreeGrafter"/>
</dbReference>
<dbReference type="FunFam" id="1.50.10.10:FF:000032">
    <property type="entry name" value="Vacuolar acid trehalase"/>
    <property type="match status" value="1"/>
</dbReference>
<evidence type="ECO:0000256" key="1">
    <source>
        <dbReference type="ARBA" id="ARBA00001576"/>
    </source>
</evidence>
<dbReference type="Gene3D" id="2.70.98.40">
    <property type="entry name" value="Glycoside hydrolase, family 65, N-terminal domain"/>
    <property type="match status" value="1"/>
</dbReference>
<dbReference type="OMA" id="DIALAHW"/>
<evidence type="ECO:0000256" key="11">
    <source>
        <dbReference type="SAM" id="Phobius"/>
    </source>
</evidence>
<organism evidence="14 15">
    <name type="scientific">Cyberlindnera fabianii</name>
    <name type="common">Yeast</name>
    <name type="synonym">Hansenula fabianii</name>
    <dbReference type="NCBI Taxonomy" id="36022"/>
    <lineage>
        <taxon>Eukaryota</taxon>
        <taxon>Fungi</taxon>
        <taxon>Dikarya</taxon>
        <taxon>Ascomycota</taxon>
        <taxon>Saccharomycotina</taxon>
        <taxon>Saccharomycetes</taxon>
        <taxon>Phaffomycetales</taxon>
        <taxon>Phaffomycetaceae</taxon>
        <taxon>Cyberlindnera</taxon>
    </lineage>
</organism>
<dbReference type="InterPro" id="IPR008979">
    <property type="entry name" value="Galactose-bd-like_sf"/>
</dbReference>
<evidence type="ECO:0000313" key="14">
    <source>
        <dbReference type="EMBL" id="ONH69371.1"/>
    </source>
</evidence>
<feature type="domain" description="Glycoside hydrolase family 65 central catalytic" evidence="12">
    <location>
        <begin position="441"/>
        <end position="661"/>
    </location>
</feature>
<dbReference type="GO" id="GO:0004555">
    <property type="term" value="F:alpha,alpha-trehalase activity"/>
    <property type="evidence" value="ECO:0007669"/>
    <property type="project" value="UniProtKB-EC"/>
</dbReference>
<name>A0A1V2LE64_CYBFA</name>
<evidence type="ECO:0000256" key="9">
    <source>
        <dbReference type="ARBA" id="ARBA00023180"/>
    </source>
</evidence>
<dbReference type="SUPFAM" id="SSF48208">
    <property type="entry name" value="Six-hairpin glycosidases"/>
    <property type="match status" value="1"/>
</dbReference>
<dbReference type="VEuPathDB" id="FungiDB:BON22_0239"/>
<dbReference type="GO" id="GO:0016020">
    <property type="term" value="C:membrane"/>
    <property type="evidence" value="ECO:0007669"/>
    <property type="project" value="UniProtKB-SubCell"/>
</dbReference>
<feature type="transmembrane region" description="Helical" evidence="11">
    <location>
        <begin position="46"/>
        <end position="67"/>
    </location>
</feature>
<dbReference type="PANTHER" id="PTHR11051:SF8">
    <property type="entry name" value="PROTEIN-GLUCOSYLGALACTOSYLHYDROXYLYSINE GLUCOSIDASE"/>
    <property type="match status" value="1"/>
</dbReference>
<evidence type="ECO:0000256" key="3">
    <source>
        <dbReference type="ARBA" id="ARBA00004606"/>
    </source>
</evidence>
<keyword evidence="11" id="KW-0812">Transmembrane</keyword>